<feature type="region of interest" description="Disordered" evidence="1">
    <location>
        <begin position="201"/>
        <end position="247"/>
    </location>
</feature>
<feature type="region of interest" description="Disordered" evidence="1">
    <location>
        <begin position="744"/>
        <end position="774"/>
    </location>
</feature>
<evidence type="ECO:0000313" key="3">
    <source>
        <dbReference type="Proteomes" id="UP000634136"/>
    </source>
</evidence>
<comment type="caution">
    <text evidence="2">The sequence shown here is derived from an EMBL/GenBank/DDBJ whole genome shotgun (WGS) entry which is preliminary data.</text>
</comment>
<accession>A0A834SYB8</accession>
<sequence>MAAMPSNKTSSSSSSLAAPPSRSRNSEISNPMRRSFTGNPFQKPSVIANPRSFNPNTPANSPSDFPGRNSFGGRESAGSFRDLDDKENGKDQILKPAKVRSPAASTTKSTKNFMSPTISASSKIAESPRKKVLTERNEPARASFSSTDGKSSTRKVTFADFVEYSDSKPEIVQQENKFQPLSDEIIKEETEKLTASMVSEDFNGETESTFEPVTSEPDCVNLDPTFRLSPTPPPVSSTSTVIAPLDADPLIPPYDPKMNYLSPRPQFLHYRPNPRVELYKERECMKLEDSFSSDTEATEEALSDVSDKSDKESEDVSSNEMVSEEQVDFSEPSTTITESLTPEEGVAKPGFTESLAPEEEVAKPGFSMRSKSLIALLLLLSVASITFSVTNSPVFDPTALKDLTIFSRAYDSSEFSNFARANFDRFSESVKANFDELNQNLHIWLTKSMSSISELISTFRGEHTLGHLHYWNLTVLQEENIEVNQFPLFGHGENLIGEAPQVDLSALNNKKNDDSSETCTDEEEQQVREEEPVPSVSKLEENDAAKEIDTYEEGIEDISAYEEQEVQQDMEVITEVENASDAPESEEIVLESEAELSEPNDSESNIDYPEETSDRIPELFEATNLEAKQAPENDASVISEDAEMIHSDDQLDSNSEIHTEVNHDIQLKQGGNSASVEAVIAASLLLLLSIIAEQASLDKPFSLRNGPIVMDDVLGESCPSEMSSFQIQNSSSYYSQKVVKEDQSEAQSLEMKKPKKNNRRESLASSDYSMGSPSYGSFTTYEKLSSKHAHREAEVVTPVRRSSRIKNLATSPL</sequence>
<feature type="compositionally biased region" description="Basic and acidic residues" evidence="1">
    <location>
        <begin position="126"/>
        <end position="139"/>
    </location>
</feature>
<dbReference type="OrthoDB" id="676522at2759"/>
<dbReference type="EMBL" id="JAAIUW010000010">
    <property type="protein sequence ID" value="KAF7811170.1"/>
    <property type="molecule type" value="Genomic_DNA"/>
</dbReference>
<feature type="compositionally biased region" description="Polar residues" evidence="1">
    <location>
        <begin position="763"/>
        <end position="774"/>
    </location>
</feature>
<name>A0A834SYB8_9FABA</name>
<proteinExistence type="predicted"/>
<protein>
    <submittedName>
        <fullName evidence="2">Uncharacterized protein</fullName>
    </submittedName>
</protein>
<gene>
    <name evidence="2" type="ORF">G2W53_032146</name>
</gene>
<feature type="region of interest" description="Disordered" evidence="1">
    <location>
        <begin position="1"/>
        <end position="151"/>
    </location>
</feature>
<evidence type="ECO:0000256" key="1">
    <source>
        <dbReference type="SAM" id="MobiDB-lite"/>
    </source>
</evidence>
<evidence type="ECO:0000313" key="2">
    <source>
        <dbReference type="EMBL" id="KAF7811170.1"/>
    </source>
</evidence>
<feature type="compositionally biased region" description="Acidic residues" evidence="1">
    <location>
        <begin position="515"/>
        <end position="524"/>
    </location>
</feature>
<dbReference type="AlphaFoldDB" id="A0A834SYB8"/>
<feature type="compositionally biased region" description="Acidic residues" evidence="1">
    <location>
        <begin position="312"/>
        <end position="328"/>
    </location>
</feature>
<feature type="compositionally biased region" description="Low complexity" evidence="1">
    <location>
        <begin position="1"/>
        <end position="23"/>
    </location>
</feature>
<feature type="region of interest" description="Disordered" evidence="1">
    <location>
        <begin position="788"/>
        <end position="813"/>
    </location>
</feature>
<feature type="region of interest" description="Disordered" evidence="1">
    <location>
        <begin position="290"/>
        <end position="340"/>
    </location>
</feature>
<feature type="compositionally biased region" description="Polar residues" evidence="1">
    <location>
        <begin position="103"/>
        <end position="124"/>
    </location>
</feature>
<keyword evidence="3" id="KW-1185">Reference proteome</keyword>
<feature type="compositionally biased region" description="Polar residues" evidence="1">
    <location>
        <begin position="51"/>
        <end position="63"/>
    </location>
</feature>
<feature type="compositionally biased region" description="Acidic residues" evidence="1">
    <location>
        <begin position="583"/>
        <end position="601"/>
    </location>
</feature>
<feature type="region of interest" description="Disordered" evidence="1">
    <location>
        <begin position="508"/>
        <end position="538"/>
    </location>
</feature>
<dbReference type="Proteomes" id="UP000634136">
    <property type="component" value="Unassembled WGS sequence"/>
</dbReference>
<feature type="compositionally biased region" description="Basic and acidic residues" evidence="1">
    <location>
        <begin position="81"/>
        <end position="93"/>
    </location>
</feature>
<dbReference type="PANTHER" id="PTHR34775:SF4">
    <property type="entry name" value="TRANSMEMBRANE PROTEIN"/>
    <property type="match status" value="1"/>
</dbReference>
<feature type="region of interest" description="Disordered" evidence="1">
    <location>
        <begin position="578"/>
        <end position="610"/>
    </location>
</feature>
<dbReference type="PANTHER" id="PTHR34775">
    <property type="entry name" value="TRANSMEMBRANE PROTEIN"/>
    <property type="match status" value="1"/>
</dbReference>
<feature type="compositionally biased region" description="Polar residues" evidence="1">
    <location>
        <begin position="331"/>
        <end position="340"/>
    </location>
</feature>
<organism evidence="2 3">
    <name type="scientific">Senna tora</name>
    <dbReference type="NCBI Taxonomy" id="362788"/>
    <lineage>
        <taxon>Eukaryota</taxon>
        <taxon>Viridiplantae</taxon>
        <taxon>Streptophyta</taxon>
        <taxon>Embryophyta</taxon>
        <taxon>Tracheophyta</taxon>
        <taxon>Spermatophyta</taxon>
        <taxon>Magnoliopsida</taxon>
        <taxon>eudicotyledons</taxon>
        <taxon>Gunneridae</taxon>
        <taxon>Pentapetalae</taxon>
        <taxon>rosids</taxon>
        <taxon>fabids</taxon>
        <taxon>Fabales</taxon>
        <taxon>Fabaceae</taxon>
        <taxon>Caesalpinioideae</taxon>
        <taxon>Cassia clade</taxon>
        <taxon>Senna</taxon>
    </lineage>
</organism>
<reference evidence="2" key="1">
    <citation type="submission" date="2020-09" db="EMBL/GenBank/DDBJ databases">
        <title>Genome-Enabled Discovery of Anthraquinone Biosynthesis in Senna tora.</title>
        <authorList>
            <person name="Kang S.-H."/>
            <person name="Pandey R.P."/>
            <person name="Lee C.-M."/>
            <person name="Sim J.-S."/>
            <person name="Jeong J.-T."/>
            <person name="Choi B.-S."/>
            <person name="Jung M."/>
            <person name="Ginzburg D."/>
            <person name="Zhao K."/>
            <person name="Won S.Y."/>
            <person name="Oh T.-J."/>
            <person name="Yu Y."/>
            <person name="Kim N.-H."/>
            <person name="Lee O.R."/>
            <person name="Lee T.-H."/>
            <person name="Bashyal P."/>
            <person name="Kim T.-S."/>
            <person name="Lee W.-H."/>
            <person name="Kawkins C."/>
            <person name="Kim C.-K."/>
            <person name="Kim J.S."/>
            <person name="Ahn B.O."/>
            <person name="Rhee S.Y."/>
            <person name="Sohng J.K."/>
        </authorList>
    </citation>
    <scope>NUCLEOTIDE SEQUENCE</scope>
    <source>
        <tissue evidence="2">Leaf</tissue>
    </source>
</reference>